<dbReference type="EMBL" id="JACVDC010000033">
    <property type="protein sequence ID" value="MBC9796655.1"/>
    <property type="molecule type" value="Genomic_DNA"/>
</dbReference>
<feature type="chain" id="PRO_5037226967" description="DUF4595 domain-containing protein" evidence="1">
    <location>
        <begin position="26"/>
        <end position="261"/>
    </location>
</feature>
<feature type="signal peptide" evidence="1">
    <location>
        <begin position="1"/>
        <end position="25"/>
    </location>
</feature>
<evidence type="ECO:0000256" key="1">
    <source>
        <dbReference type="SAM" id="SignalP"/>
    </source>
</evidence>
<dbReference type="AlphaFoldDB" id="A0A926JSF2"/>
<dbReference type="PROSITE" id="PS51257">
    <property type="entry name" value="PROKAR_LIPOPROTEIN"/>
    <property type="match status" value="1"/>
</dbReference>
<gene>
    <name evidence="2" type="ORF">IBL28_11800</name>
</gene>
<dbReference type="Proteomes" id="UP000653730">
    <property type="component" value="Unassembled WGS sequence"/>
</dbReference>
<name>A0A926JSF2_9FLAO</name>
<accession>A0A926JSF2</accession>
<dbReference type="RefSeq" id="WP_187965801.1">
    <property type="nucleotide sequence ID" value="NZ_JACVDC010000033.1"/>
</dbReference>
<keyword evidence="1" id="KW-0732">Signal</keyword>
<evidence type="ECO:0000313" key="2">
    <source>
        <dbReference type="EMBL" id="MBC9796655.1"/>
    </source>
</evidence>
<evidence type="ECO:0008006" key="4">
    <source>
        <dbReference type="Google" id="ProtNLM"/>
    </source>
</evidence>
<sequence length="261" mass="29508">MMKTTKAPKVTLLLLTAVIITVSCNKTDDPGSELPEASCSIVERTSVKGNNQPSVTQINYNNDGSLSSANITRSNYNSQAAWDYAPHKIIHEWYNDDKIVNKKYIDLDAKGDPVKIIIDFYDNNGDVYHTNMISFEYNGQRQLIKSVLKSGNDPETVTNYTWAGGNMIKAAGENYTDTYEYYTNLPIQQADYTALPYELSSGIRFFNNKNLLKSWDSQGNGFVRTYNYQFDADGKISKYTVKQTANNVTEDTEVSFEYICK</sequence>
<protein>
    <recommendedName>
        <fullName evidence="4">DUF4595 domain-containing protein</fullName>
    </recommendedName>
</protein>
<proteinExistence type="predicted"/>
<keyword evidence="3" id="KW-1185">Reference proteome</keyword>
<reference evidence="2 3" key="1">
    <citation type="submission" date="2020-09" db="EMBL/GenBank/DDBJ databases">
        <title>Sinomicrobium weinanense sp. nov., a halophilic bacteria isolated from saline-alkali soil.</title>
        <authorList>
            <person name="Wu P."/>
            <person name="Ren H."/>
            <person name="Mei Y."/>
            <person name="Liang Y."/>
            <person name="Chen Z."/>
        </authorList>
    </citation>
    <scope>NUCLEOTIDE SEQUENCE [LARGE SCALE GENOMIC DNA]</scope>
    <source>
        <strain evidence="2 3">FJxs</strain>
    </source>
</reference>
<evidence type="ECO:0000313" key="3">
    <source>
        <dbReference type="Proteomes" id="UP000653730"/>
    </source>
</evidence>
<comment type="caution">
    <text evidence="2">The sequence shown here is derived from an EMBL/GenBank/DDBJ whole genome shotgun (WGS) entry which is preliminary data.</text>
</comment>
<organism evidence="2 3">
    <name type="scientific">Sinomicrobium weinanense</name>
    <dbReference type="NCBI Taxonomy" id="2842200"/>
    <lineage>
        <taxon>Bacteria</taxon>
        <taxon>Pseudomonadati</taxon>
        <taxon>Bacteroidota</taxon>
        <taxon>Flavobacteriia</taxon>
        <taxon>Flavobacteriales</taxon>
        <taxon>Flavobacteriaceae</taxon>
        <taxon>Sinomicrobium</taxon>
    </lineage>
</organism>